<name>A0A931MY46_9HYPH</name>
<evidence type="ECO:0000256" key="1">
    <source>
        <dbReference type="SAM" id="MobiDB-lite"/>
    </source>
</evidence>
<dbReference type="EMBL" id="JADZLT010000036">
    <property type="protein sequence ID" value="MBH0236336.1"/>
    <property type="molecule type" value="Genomic_DNA"/>
</dbReference>
<feature type="compositionally biased region" description="Basic and acidic residues" evidence="1">
    <location>
        <begin position="44"/>
        <end position="54"/>
    </location>
</feature>
<protein>
    <submittedName>
        <fullName evidence="2">Uncharacterized protein</fullName>
    </submittedName>
</protein>
<keyword evidence="3" id="KW-1185">Reference proteome</keyword>
<dbReference type="Proteomes" id="UP000631694">
    <property type="component" value="Unassembled WGS sequence"/>
</dbReference>
<feature type="region of interest" description="Disordered" evidence="1">
    <location>
        <begin position="34"/>
        <end position="54"/>
    </location>
</feature>
<reference evidence="2" key="1">
    <citation type="submission" date="2020-12" db="EMBL/GenBank/DDBJ databases">
        <title>Methylobrevis albus sp. nov., isolated from fresh water lack sediment.</title>
        <authorList>
            <person name="Zou Q."/>
        </authorList>
    </citation>
    <scope>NUCLEOTIDE SEQUENCE</scope>
    <source>
        <strain evidence="2">L22</strain>
    </source>
</reference>
<sequence length="79" mass="8716">MKYAVLDPADSDPSSPLIGYELTVAVTDCAATGTSAAKTAKPARKSDDIPWENDRHDMNDDLENLYFIFKVRRFSASGF</sequence>
<evidence type="ECO:0000313" key="3">
    <source>
        <dbReference type="Proteomes" id="UP000631694"/>
    </source>
</evidence>
<evidence type="ECO:0000313" key="2">
    <source>
        <dbReference type="EMBL" id="MBH0236336.1"/>
    </source>
</evidence>
<organism evidence="2 3">
    <name type="scientific">Methylobrevis albus</name>
    <dbReference type="NCBI Taxonomy" id="2793297"/>
    <lineage>
        <taxon>Bacteria</taxon>
        <taxon>Pseudomonadati</taxon>
        <taxon>Pseudomonadota</taxon>
        <taxon>Alphaproteobacteria</taxon>
        <taxon>Hyphomicrobiales</taxon>
        <taxon>Pleomorphomonadaceae</taxon>
        <taxon>Methylobrevis</taxon>
    </lineage>
</organism>
<proteinExistence type="predicted"/>
<gene>
    <name evidence="2" type="ORF">I5731_00740</name>
</gene>
<dbReference type="AlphaFoldDB" id="A0A931MY46"/>
<dbReference type="RefSeq" id="WP_197309434.1">
    <property type="nucleotide sequence ID" value="NZ_JADZLT010000036.1"/>
</dbReference>
<comment type="caution">
    <text evidence="2">The sequence shown here is derived from an EMBL/GenBank/DDBJ whole genome shotgun (WGS) entry which is preliminary data.</text>
</comment>
<accession>A0A931MY46</accession>